<evidence type="ECO:0000259" key="1">
    <source>
        <dbReference type="Pfam" id="PF01869"/>
    </source>
</evidence>
<gene>
    <name evidence="2" type="ORF">BleG1_0753</name>
</gene>
<dbReference type="InterPro" id="IPR002731">
    <property type="entry name" value="ATPase_BadF"/>
</dbReference>
<evidence type="ECO:0000313" key="2">
    <source>
        <dbReference type="EMBL" id="AIC93361.1"/>
    </source>
</evidence>
<dbReference type="Gene3D" id="3.30.420.40">
    <property type="match status" value="2"/>
</dbReference>
<feature type="domain" description="ATPase BadF/BadG/BcrA/BcrD type" evidence="1">
    <location>
        <begin position="4"/>
        <end position="294"/>
    </location>
</feature>
<dbReference type="AlphaFoldDB" id="A0A060LPV1"/>
<accession>A0A060LPV1</accession>
<dbReference type="InterPro" id="IPR043129">
    <property type="entry name" value="ATPase_NBD"/>
</dbReference>
<dbReference type="RefSeq" id="WP_038477341.1">
    <property type="nucleotide sequence ID" value="NZ_CP003923.1"/>
</dbReference>
<dbReference type="PATRIC" id="fig|1246626.3.peg.751"/>
<dbReference type="eggNOG" id="COG2971">
    <property type="taxonomic scope" value="Bacteria"/>
</dbReference>
<organism evidence="2 3">
    <name type="scientific">Shouchella lehensis G1</name>
    <dbReference type="NCBI Taxonomy" id="1246626"/>
    <lineage>
        <taxon>Bacteria</taxon>
        <taxon>Bacillati</taxon>
        <taxon>Bacillota</taxon>
        <taxon>Bacilli</taxon>
        <taxon>Bacillales</taxon>
        <taxon>Bacillaceae</taxon>
        <taxon>Shouchella</taxon>
    </lineage>
</organism>
<dbReference type="EMBL" id="CP003923">
    <property type="protein sequence ID" value="AIC93361.1"/>
    <property type="molecule type" value="Genomic_DNA"/>
</dbReference>
<dbReference type="KEGG" id="ble:BleG1_0753"/>
<protein>
    <submittedName>
        <fullName evidence="2">ATPase, BadF/BadG/BcrA/BcrD type protein</fullName>
    </submittedName>
</protein>
<dbReference type="CDD" id="cd24007">
    <property type="entry name" value="ASKHA_NBD_eukNAGK-like"/>
    <property type="match status" value="1"/>
</dbReference>
<dbReference type="PANTHER" id="PTHR43190:SF3">
    <property type="entry name" value="N-ACETYL-D-GLUCOSAMINE KINASE"/>
    <property type="match status" value="1"/>
</dbReference>
<dbReference type="Pfam" id="PF01869">
    <property type="entry name" value="BcrAD_BadFG"/>
    <property type="match status" value="1"/>
</dbReference>
<name>A0A060LPV1_9BACI</name>
<dbReference type="PANTHER" id="PTHR43190">
    <property type="entry name" value="N-ACETYL-D-GLUCOSAMINE KINASE"/>
    <property type="match status" value="1"/>
</dbReference>
<dbReference type="Proteomes" id="UP000027142">
    <property type="component" value="Chromosome"/>
</dbReference>
<dbReference type="OrthoDB" id="9772633at2"/>
<keyword evidence="3" id="KW-1185">Reference proteome</keyword>
<dbReference type="InterPro" id="IPR052519">
    <property type="entry name" value="Euk-type_GlcNAc_Kinase"/>
</dbReference>
<evidence type="ECO:0000313" key="3">
    <source>
        <dbReference type="Proteomes" id="UP000027142"/>
    </source>
</evidence>
<dbReference type="HOGENOM" id="CLU_016274_1_1_9"/>
<reference evidence="2 3" key="1">
    <citation type="journal article" date="2014" name="Gene">
        <title>A comparative genomic analysis of the alkalitolerant soil bacterium Bacillus lehensis G1.</title>
        <authorList>
            <person name="Noor Y.M."/>
            <person name="Samsulrizal N.H."/>
            <person name="Jema'on N.A."/>
            <person name="Low K.O."/>
            <person name="Ramli A.N."/>
            <person name="Alias N.I."/>
            <person name="Damis S.I."/>
            <person name="Fuzi S.F."/>
            <person name="Isa M.N."/>
            <person name="Murad A.M."/>
            <person name="Raih M.F."/>
            <person name="Bakar F.D."/>
            <person name="Najimudin N."/>
            <person name="Mahadi N.M."/>
            <person name="Illias R.M."/>
        </authorList>
    </citation>
    <scope>NUCLEOTIDE SEQUENCE [LARGE SCALE GENOMIC DNA]</scope>
    <source>
        <strain evidence="2 3">G1</strain>
    </source>
</reference>
<proteinExistence type="predicted"/>
<sequence length="321" mass="34248">MYYIGIDGGGTKTVAVLGTSKGHILAYRRTGATNPNRAGLDTCLARLHELLTHLKEHHPTAYAHVQSIYCGIAGGSSSSYQQAITASIRPILPEHSTITVHHDGIAALYSATLGRPGIIHISGTGSVTYALDALGNEHRLGGWGYLLGDEGSGFAIGRSAIRAALTHNERKSPLQKLILQHFSTDAIENVIPAVYQENGRDAVAKLCPYVFQAYEEGDVMAKQILMDTANGIAVQLASLMSKVHNAEDWTIVLAGGVMNQPAIVSMIKHTLSQKASSWSILTPTVPPVIGALIAAIQPYENVTKAIVTNALHLLNQDTDSM</sequence>
<dbReference type="SUPFAM" id="SSF53067">
    <property type="entry name" value="Actin-like ATPase domain"/>
    <property type="match status" value="2"/>
</dbReference>
<dbReference type="STRING" id="1246626.BleG1_0753"/>